<dbReference type="AlphaFoldDB" id="A0A2U1M8T6"/>
<dbReference type="GO" id="GO:0005506">
    <property type="term" value="F:iron ion binding"/>
    <property type="evidence" value="ECO:0007669"/>
    <property type="project" value="InterPro"/>
</dbReference>
<dbReference type="STRING" id="35608.A0A2U1M8T6"/>
<dbReference type="GO" id="GO:0020037">
    <property type="term" value="F:heme binding"/>
    <property type="evidence" value="ECO:0007669"/>
    <property type="project" value="InterPro"/>
</dbReference>
<dbReference type="Gene3D" id="1.10.630.10">
    <property type="entry name" value="Cytochrome P450"/>
    <property type="match status" value="1"/>
</dbReference>
<dbReference type="EMBL" id="PKPP01006107">
    <property type="protein sequence ID" value="PWA57640.1"/>
    <property type="molecule type" value="Genomic_DNA"/>
</dbReference>
<sequence>MALSDLSEVGASKQFSGLDILLRVVGANHMEQCLLQVTFIFYKVKLLWQRYIHGKIANDYGPVYSLWQGIQRALVISNWHMVKECYTTNDKCFETRPNMAVSRYVAYDHAGFGLAPYGLYWQQKRKLFTSELFMSQRLEKLKIVCNSEVKSIINELLFLSLKDGDKMSTMDMNKLFEHVTFNINVRIMLFGKRRYSFEGMKEAAEVKEAIKKGFIHRKNLVSYILR</sequence>
<dbReference type="SUPFAM" id="SSF48264">
    <property type="entry name" value="Cytochrome P450"/>
    <property type="match status" value="1"/>
</dbReference>
<keyword evidence="7" id="KW-1185">Reference proteome</keyword>
<dbReference type="GO" id="GO:0004497">
    <property type="term" value="F:monooxygenase activity"/>
    <property type="evidence" value="ECO:0007669"/>
    <property type="project" value="UniProtKB-KW"/>
</dbReference>
<comment type="caution">
    <text evidence="6">The sequence shown here is derived from an EMBL/GenBank/DDBJ whole genome shotgun (WGS) entry which is preliminary data.</text>
</comment>
<keyword evidence="1" id="KW-0349">Heme</keyword>
<evidence type="ECO:0000313" key="6">
    <source>
        <dbReference type="EMBL" id="PWA57640.1"/>
    </source>
</evidence>
<dbReference type="Proteomes" id="UP000245207">
    <property type="component" value="Unassembled WGS sequence"/>
</dbReference>
<dbReference type="InterPro" id="IPR001128">
    <property type="entry name" value="Cyt_P450"/>
</dbReference>
<protein>
    <submittedName>
        <fullName evidence="6">Cytochrome P450</fullName>
    </submittedName>
</protein>
<accession>A0A2U1M8T6</accession>
<dbReference type="PANTHER" id="PTHR47947:SF8">
    <property type="entry name" value="CYTOCHROME P450 82C4-LIKE"/>
    <property type="match status" value="1"/>
</dbReference>
<evidence type="ECO:0000256" key="3">
    <source>
        <dbReference type="ARBA" id="ARBA00023002"/>
    </source>
</evidence>
<evidence type="ECO:0000313" key="7">
    <source>
        <dbReference type="Proteomes" id="UP000245207"/>
    </source>
</evidence>
<dbReference type="PANTHER" id="PTHR47947">
    <property type="entry name" value="CYTOCHROME P450 82C3-RELATED"/>
    <property type="match status" value="1"/>
</dbReference>
<evidence type="ECO:0000256" key="4">
    <source>
        <dbReference type="ARBA" id="ARBA00023004"/>
    </source>
</evidence>
<keyword evidence="4" id="KW-0408">Iron</keyword>
<name>A0A2U1M8T6_ARTAN</name>
<keyword evidence="3" id="KW-0560">Oxidoreductase</keyword>
<organism evidence="6 7">
    <name type="scientific">Artemisia annua</name>
    <name type="common">Sweet wormwood</name>
    <dbReference type="NCBI Taxonomy" id="35608"/>
    <lineage>
        <taxon>Eukaryota</taxon>
        <taxon>Viridiplantae</taxon>
        <taxon>Streptophyta</taxon>
        <taxon>Embryophyta</taxon>
        <taxon>Tracheophyta</taxon>
        <taxon>Spermatophyta</taxon>
        <taxon>Magnoliopsida</taxon>
        <taxon>eudicotyledons</taxon>
        <taxon>Gunneridae</taxon>
        <taxon>Pentapetalae</taxon>
        <taxon>asterids</taxon>
        <taxon>campanulids</taxon>
        <taxon>Asterales</taxon>
        <taxon>Asteraceae</taxon>
        <taxon>Asteroideae</taxon>
        <taxon>Anthemideae</taxon>
        <taxon>Artemisiinae</taxon>
        <taxon>Artemisia</taxon>
    </lineage>
</organism>
<proteinExistence type="predicted"/>
<dbReference type="GO" id="GO:0016705">
    <property type="term" value="F:oxidoreductase activity, acting on paired donors, with incorporation or reduction of molecular oxygen"/>
    <property type="evidence" value="ECO:0007669"/>
    <property type="project" value="InterPro"/>
</dbReference>
<evidence type="ECO:0000256" key="5">
    <source>
        <dbReference type="ARBA" id="ARBA00023033"/>
    </source>
</evidence>
<reference evidence="6 7" key="1">
    <citation type="journal article" date="2018" name="Mol. Plant">
        <title>The genome of Artemisia annua provides insight into the evolution of Asteraceae family and artemisinin biosynthesis.</title>
        <authorList>
            <person name="Shen Q."/>
            <person name="Zhang L."/>
            <person name="Liao Z."/>
            <person name="Wang S."/>
            <person name="Yan T."/>
            <person name="Shi P."/>
            <person name="Liu M."/>
            <person name="Fu X."/>
            <person name="Pan Q."/>
            <person name="Wang Y."/>
            <person name="Lv Z."/>
            <person name="Lu X."/>
            <person name="Zhang F."/>
            <person name="Jiang W."/>
            <person name="Ma Y."/>
            <person name="Chen M."/>
            <person name="Hao X."/>
            <person name="Li L."/>
            <person name="Tang Y."/>
            <person name="Lv G."/>
            <person name="Zhou Y."/>
            <person name="Sun X."/>
            <person name="Brodelius P.E."/>
            <person name="Rose J.K.C."/>
            <person name="Tang K."/>
        </authorList>
    </citation>
    <scope>NUCLEOTIDE SEQUENCE [LARGE SCALE GENOMIC DNA]</scope>
    <source>
        <strain evidence="7">cv. Huhao1</strain>
        <tissue evidence="6">Leaf</tissue>
    </source>
</reference>
<keyword evidence="2" id="KW-0479">Metal-binding</keyword>
<keyword evidence="5" id="KW-0503">Monooxygenase</keyword>
<gene>
    <name evidence="6" type="ORF">CTI12_AA406120</name>
</gene>
<evidence type="ECO:0000256" key="2">
    <source>
        <dbReference type="ARBA" id="ARBA00022723"/>
    </source>
</evidence>
<dbReference type="OrthoDB" id="2789670at2759"/>
<dbReference type="Pfam" id="PF00067">
    <property type="entry name" value="p450"/>
    <property type="match status" value="1"/>
</dbReference>
<dbReference type="InterPro" id="IPR050651">
    <property type="entry name" value="Plant_Cytochrome_P450_Monoox"/>
</dbReference>
<dbReference type="InterPro" id="IPR036396">
    <property type="entry name" value="Cyt_P450_sf"/>
</dbReference>
<dbReference type="GO" id="GO:0046246">
    <property type="term" value="P:terpene biosynthetic process"/>
    <property type="evidence" value="ECO:0007669"/>
    <property type="project" value="TreeGrafter"/>
</dbReference>
<evidence type="ECO:0000256" key="1">
    <source>
        <dbReference type="ARBA" id="ARBA00022617"/>
    </source>
</evidence>